<dbReference type="PANTHER" id="PTHR36985:SF1">
    <property type="entry name" value="TRANSLOCATION AND ASSEMBLY MODULE SUBUNIT TAMB"/>
    <property type="match status" value="1"/>
</dbReference>
<dbReference type="InterPro" id="IPR007452">
    <property type="entry name" value="TamB_C"/>
</dbReference>
<name>A0A7V7U1R9_9HYPH</name>
<evidence type="ECO:0000313" key="7">
    <source>
        <dbReference type="EMBL" id="KAB0682583.1"/>
    </source>
</evidence>
<feature type="region of interest" description="Disordered" evidence="5">
    <location>
        <begin position="1"/>
        <end position="25"/>
    </location>
</feature>
<evidence type="ECO:0000256" key="2">
    <source>
        <dbReference type="ARBA" id="ARBA00022692"/>
    </source>
</evidence>
<dbReference type="Proteomes" id="UP000432089">
    <property type="component" value="Unassembled WGS sequence"/>
</dbReference>
<comment type="caution">
    <text evidence="7">The sequence shown here is derived from an EMBL/GenBank/DDBJ whole genome shotgun (WGS) entry which is preliminary data.</text>
</comment>
<sequence>MSASPRSRARATKASRSMPASDRPSDMMQTLRPILILLAVLVGFGGAPARAQEFVARQIENLVSTDSLKVKIDGLSGALTGNLRIGSVTVSDPQGPFLTARDLAMDWSPLSVVRSDIQIQSLTAGQIVLDRLPSLPPSQGADASSGGGGLPNLTANVQKLAISEFVVGEAIAGRQARLSLDARLVLEADPTRLETALNLNRLDQPGRITANIAYAPNENRLQVQVDAGEPAGGLVATLLKIPNAPPVQLTVNGSGPLSDFMANGSLNVDNGNAAMLTARVADAPDGRRVTASLNVAAERFAPAAYQAYVRGGANLDASVLLRPDGVIGIEQAQVASQALRLTANGTFDRAGPQTALDVALASPDGGPIAVRLGEGDAGTRVDLTELRAKLAGALSAADIDLNATLPQAGYGPYGARDLTLAVTSRGFDVTKVSGPLTLEANAGAVEMPEGVGARFTEGRVRIAADGALSPDSLTLNRSAVTTGAANAAITGTAALNFSTFDLALSSDFQTLALSAAAVPLAGDRTSLSGRVSRDASGALAAQDLAVRSTGLNIDGSARLAGDAVEANVKGTIDADNANDAAISGKADFALTAKGPTAQPDLDLALNSQGLRVNGRELANLKVAARGSFTGATPKGSVNLSGTLDGAPLTGAANLATLPSGERRITDLAIRQGPNAVTGDLTLTTAAVPTGRLDVAVTDVAPLAALALQQASGDLAGRIDLSVGADDFPVATVDLRSNKLTAAGNTLTGAALNLSVTDYLGKPLPKGTIRANAIEAGGVAVDGLTIDLSQAGDGTRLDARARANGVPVELAGVATIRPTETAIALETLNAAIPDAAVALEQASRIRIANGTTTIDPTVLKIGNGRLRLGGTAGGQLNLDAKLEAVPVAAANPFVPNLAASGTLDGEATISGAASDPQARFRIEAKQVETSQTRAGKLPPIAANANGDFAGGILNLAGADVNLGTGRIRASGRAGGDLLDLTATLENVPVALANGFVDQLNAAGTISGSARVTGSPSQPNATFDVRGTGITAKEIAEGGVPPIELVANGSYANALLTLAQARATIGAAFVEASGTAGDTLNLNARLQDVPVALANGFVPGLKATGTLSGTATATGSAANPNARFDISGNGITAEGTRKANIPPAQLRVNGTYAEGTADLQTAVVNVGDAAIQASGRVGQALDLRVQLADVPIGLANGFVPGLGATGTISGAATATGTLADPNAAFNLTGSGITAERIAASGIKPLSLDVAGRVAAMTATIERGRVQVGDGSLNATGTVGHNLNLKVDIDRLPVGLANGFSAGLGAAGTISGQATATGSTANPSVNFRLSGDGLTANQLKAANIRPVELDLAGRYAGGTATIDSGRIDIGDGSITASGTVGQQLNLNVALDDLPVALANGFVPNLRASGTISGSAEATGSVADPQATFEIEGRQITAADIRAAGVAPLELDLSGRYAGGNAEIGTARITVGDGSVIATGKVGQNLDVDVTLTRLPVALANGFVPGLGARGTVSGKASADGPIANPTATFDIRADDVSTTQTRAARTPALDAVASGTYENRTVAIRTARVTVGSGAVEVTGRAGQQLDLNVAIRNLPASLASAAASGIDPTGTLNGTARATGAASNPAATFDLNLTGFSVKQTRDAGVAALGIRANGAFENRNLRFDTNLTGGGLAFTANGTVNVAGSPRFDVRANGTAPLSLANRILAEGGRAAQGTVRIDVAASGTAAAPNVTGTISTSGATFTDTGFNVALRGINARIELNGQTATIANFSGNLAAGGSISASGTVGLTGGFPANIQIRANNARYADGQLVATTLSAALTITGQLTATPLLAGTINVAELNILVPSSFPSSLARIDVKRRNAPARVIRQQRQLFPPQKSGGGGGINLDLTLNAPSRIFVRGRGLDAQLGGSLRIQGSAASPEITGGFDLQRGRLVVLNKRLDFQRGRLAFTGDLLPLLDFLATSQSGDATINIAVTGPANDPSFNFSSSPALPQDEVLARLIFNQGTTNLSPLQIAQLAEAAAQLAGVGGSTGLLESLRSQIGVDDIDIRTTADGQTAVGVGKYLNDRTYLGVDSTGRASVNIDIAKGLKARGSVTGQGGGEVGIFYENEY</sequence>
<feature type="domain" description="Translocation and assembly module TamB C-terminal" evidence="6">
    <location>
        <begin position="1769"/>
        <end position="2110"/>
    </location>
</feature>
<organism evidence="7 8">
    <name type="scientific">Plantimonas leprariae</name>
    <dbReference type="NCBI Taxonomy" id="2615207"/>
    <lineage>
        <taxon>Bacteria</taxon>
        <taxon>Pseudomonadati</taxon>
        <taxon>Pseudomonadota</taxon>
        <taxon>Alphaproteobacteria</taxon>
        <taxon>Hyphomicrobiales</taxon>
        <taxon>Aurantimonadaceae</taxon>
        <taxon>Plantimonas</taxon>
    </lineage>
</organism>
<gene>
    <name evidence="7" type="ORF">F6X38_00365</name>
</gene>
<evidence type="ECO:0000313" key="8">
    <source>
        <dbReference type="Proteomes" id="UP000432089"/>
    </source>
</evidence>
<comment type="subcellular location">
    <subcellularLocation>
        <location evidence="1">Membrane</location>
        <topology evidence="1">Single-pass membrane protein</topology>
    </subcellularLocation>
</comment>
<dbReference type="PANTHER" id="PTHR36985">
    <property type="entry name" value="TRANSLOCATION AND ASSEMBLY MODULE SUBUNIT TAMB"/>
    <property type="match status" value="1"/>
</dbReference>
<keyword evidence="8" id="KW-1185">Reference proteome</keyword>
<dbReference type="Pfam" id="PF04357">
    <property type="entry name" value="TamB"/>
    <property type="match status" value="1"/>
</dbReference>
<evidence type="ECO:0000256" key="1">
    <source>
        <dbReference type="ARBA" id="ARBA00004167"/>
    </source>
</evidence>
<dbReference type="GO" id="GO:0009306">
    <property type="term" value="P:protein secretion"/>
    <property type="evidence" value="ECO:0007669"/>
    <property type="project" value="InterPro"/>
</dbReference>
<protein>
    <recommendedName>
        <fullName evidence="6">Translocation and assembly module TamB C-terminal domain-containing protein</fullName>
    </recommendedName>
</protein>
<evidence type="ECO:0000256" key="3">
    <source>
        <dbReference type="ARBA" id="ARBA00022989"/>
    </source>
</evidence>
<evidence type="ECO:0000256" key="4">
    <source>
        <dbReference type="ARBA" id="ARBA00023136"/>
    </source>
</evidence>
<evidence type="ECO:0000259" key="6">
    <source>
        <dbReference type="Pfam" id="PF04357"/>
    </source>
</evidence>
<dbReference type="EMBL" id="VZDO01000001">
    <property type="protein sequence ID" value="KAB0682583.1"/>
    <property type="molecule type" value="Genomic_DNA"/>
</dbReference>
<keyword evidence="4" id="KW-0472">Membrane</keyword>
<reference evidence="7 8" key="1">
    <citation type="submission" date="2019-09" db="EMBL/GenBank/DDBJ databases">
        <title>YIM 132180 draft genome.</title>
        <authorList>
            <person name="Zhang K."/>
        </authorList>
    </citation>
    <scope>NUCLEOTIDE SEQUENCE [LARGE SCALE GENOMIC DNA]</scope>
    <source>
        <strain evidence="7 8">YIM 132180</strain>
    </source>
</reference>
<evidence type="ECO:0000256" key="5">
    <source>
        <dbReference type="SAM" id="MobiDB-lite"/>
    </source>
</evidence>
<dbReference type="GO" id="GO:0005886">
    <property type="term" value="C:plasma membrane"/>
    <property type="evidence" value="ECO:0007669"/>
    <property type="project" value="InterPro"/>
</dbReference>
<proteinExistence type="predicted"/>
<accession>A0A7V7U1R9</accession>
<keyword evidence="2" id="KW-0812">Transmembrane</keyword>
<keyword evidence="3" id="KW-1133">Transmembrane helix</keyword>